<organism evidence="2 3">
    <name type="scientific">Nocardia suismassiliense</name>
    <dbReference type="NCBI Taxonomy" id="2077092"/>
    <lineage>
        <taxon>Bacteria</taxon>
        <taxon>Bacillati</taxon>
        <taxon>Actinomycetota</taxon>
        <taxon>Actinomycetes</taxon>
        <taxon>Mycobacteriales</taxon>
        <taxon>Nocardiaceae</taxon>
        <taxon>Nocardia</taxon>
    </lineage>
</organism>
<dbReference type="InterPro" id="IPR052164">
    <property type="entry name" value="Anthracycline_SecMetBiosynth"/>
</dbReference>
<dbReference type="PANTHER" id="PTHR33993:SF14">
    <property type="entry name" value="GB|AAF24581.1"/>
    <property type="match status" value="1"/>
</dbReference>
<gene>
    <name evidence="2" type="ORF">ACFYV7_29530</name>
</gene>
<dbReference type="Pfam" id="PF18029">
    <property type="entry name" value="Glyoxalase_6"/>
    <property type="match status" value="1"/>
</dbReference>
<keyword evidence="3" id="KW-1185">Reference proteome</keyword>
<dbReference type="InterPro" id="IPR041581">
    <property type="entry name" value="Glyoxalase_6"/>
</dbReference>
<reference evidence="2 3" key="1">
    <citation type="submission" date="2024-10" db="EMBL/GenBank/DDBJ databases">
        <title>The Natural Products Discovery Center: Release of the First 8490 Sequenced Strains for Exploring Actinobacteria Biosynthetic Diversity.</title>
        <authorList>
            <person name="Kalkreuter E."/>
            <person name="Kautsar S.A."/>
            <person name="Yang D."/>
            <person name="Bader C.D."/>
            <person name="Teijaro C.N."/>
            <person name="Fluegel L."/>
            <person name="Davis C.M."/>
            <person name="Simpson J.R."/>
            <person name="Lauterbach L."/>
            <person name="Steele A.D."/>
            <person name="Gui C."/>
            <person name="Meng S."/>
            <person name="Li G."/>
            <person name="Viehrig K."/>
            <person name="Ye F."/>
            <person name="Su P."/>
            <person name="Kiefer A.F."/>
            <person name="Nichols A."/>
            <person name="Cepeda A.J."/>
            <person name="Yan W."/>
            <person name="Fan B."/>
            <person name="Jiang Y."/>
            <person name="Adhikari A."/>
            <person name="Zheng C.-J."/>
            <person name="Schuster L."/>
            <person name="Cowan T.M."/>
            <person name="Smanski M.J."/>
            <person name="Chevrette M.G."/>
            <person name="De Carvalho L.P.S."/>
            <person name="Shen B."/>
        </authorList>
    </citation>
    <scope>NUCLEOTIDE SEQUENCE [LARGE SCALE GENOMIC DNA]</scope>
    <source>
        <strain evidence="2 3">NPDC003040</strain>
    </source>
</reference>
<dbReference type="RefSeq" id="WP_387722657.1">
    <property type="nucleotide sequence ID" value="NZ_JBIAPI010000009.1"/>
</dbReference>
<dbReference type="Gene3D" id="3.10.180.10">
    <property type="entry name" value="2,3-Dihydroxybiphenyl 1,2-Dioxygenase, domain 1"/>
    <property type="match status" value="2"/>
</dbReference>
<accession>A0ABW6R2I1</accession>
<proteinExistence type="predicted"/>
<dbReference type="SUPFAM" id="SSF54593">
    <property type="entry name" value="Glyoxalase/Bleomycin resistance protein/Dihydroxybiphenyl dioxygenase"/>
    <property type="match status" value="2"/>
</dbReference>
<dbReference type="Proteomes" id="UP001601948">
    <property type="component" value="Unassembled WGS sequence"/>
</dbReference>
<sequence>MGFMSPGQVVWFEIGTRDATAVEKFYTELFGWSFELDPDSSIDGRRYIRILAPSAPWPMGAIHENPSGVEQLNLSLLSADVAADTERLSDLGAEVLVPPTRVAEVTSFAVLADPLGNPFSLFARTESANLKDRADATEDYMTQSSYAPTPGSMAWFELGTTDAETTRDFYTRAFGWRFEIDESAGGKPYYNIFTGMEYPSGGLYDHGADGPDYFMPSFLTDDVRARTETAEQLGAAVEHGPDSNPDGLVYARIVDPAGNRFGLFTAPTHA</sequence>
<protein>
    <submittedName>
        <fullName evidence="2">VOC family protein</fullName>
    </submittedName>
</protein>
<feature type="domain" description="VOC" evidence="1">
    <location>
        <begin position="152"/>
        <end position="266"/>
    </location>
</feature>
<dbReference type="CDD" id="cd07247">
    <property type="entry name" value="SgaA_N_like"/>
    <property type="match status" value="2"/>
</dbReference>
<feature type="domain" description="VOC" evidence="1">
    <location>
        <begin position="8"/>
        <end position="124"/>
    </location>
</feature>
<comment type="caution">
    <text evidence="2">The sequence shown here is derived from an EMBL/GenBank/DDBJ whole genome shotgun (WGS) entry which is preliminary data.</text>
</comment>
<dbReference type="InterPro" id="IPR004360">
    <property type="entry name" value="Glyas_Fos-R_dOase_dom"/>
</dbReference>
<evidence type="ECO:0000313" key="3">
    <source>
        <dbReference type="Proteomes" id="UP001601948"/>
    </source>
</evidence>
<dbReference type="Pfam" id="PF00903">
    <property type="entry name" value="Glyoxalase"/>
    <property type="match status" value="1"/>
</dbReference>
<dbReference type="InterPro" id="IPR029068">
    <property type="entry name" value="Glyas_Bleomycin-R_OHBP_Dase"/>
</dbReference>
<dbReference type="EMBL" id="JBIAPI010000009">
    <property type="protein sequence ID" value="MFF3226970.1"/>
    <property type="molecule type" value="Genomic_DNA"/>
</dbReference>
<evidence type="ECO:0000313" key="2">
    <source>
        <dbReference type="EMBL" id="MFF3226970.1"/>
    </source>
</evidence>
<dbReference type="PROSITE" id="PS51819">
    <property type="entry name" value="VOC"/>
    <property type="match status" value="2"/>
</dbReference>
<dbReference type="PANTHER" id="PTHR33993">
    <property type="entry name" value="GLYOXALASE-RELATED"/>
    <property type="match status" value="1"/>
</dbReference>
<dbReference type="InterPro" id="IPR037523">
    <property type="entry name" value="VOC_core"/>
</dbReference>
<name>A0ABW6R2I1_9NOCA</name>
<evidence type="ECO:0000259" key="1">
    <source>
        <dbReference type="PROSITE" id="PS51819"/>
    </source>
</evidence>